<proteinExistence type="predicted"/>
<dbReference type="Proteomes" id="UP000274822">
    <property type="component" value="Unassembled WGS sequence"/>
</dbReference>
<gene>
    <name evidence="2" type="ORF">BC938DRAFT_476093</name>
</gene>
<reference evidence="2 3" key="1">
    <citation type="journal article" date="2018" name="New Phytol.">
        <title>Phylogenomics of Endogonaceae and evolution of mycorrhizas within Mucoromycota.</title>
        <authorList>
            <person name="Chang Y."/>
            <person name="Desiro A."/>
            <person name="Na H."/>
            <person name="Sandor L."/>
            <person name="Lipzen A."/>
            <person name="Clum A."/>
            <person name="Barry K."/>
            <person name="Grigoriev I.V."/>
            <person name="Martin F.M."/>
            <person name="Stajich J.E."/>
            <person name="Smith M.E."/>
            <person name="Bonito G."/>
            <person name="Spatafora J.W."/>
        </authorList>
    </citation>
    <scope>NUCLEOTIDE SEQUENCE [LARGE SCALE GENOMIC DNA]</scope>
    <source>
        <strain evidence="2 3">AD002</strain>
    </source>
</reference>
<feature type="coiled-coil region" evidence="1">
    <location>
        <begin position="74"/>
        <end position="108"/>
    </location>
</feature>
<evidence type="ECO:0000256" key="1">
    <source>
        <dbReference type="SAM" id="Coils"/>
    </source>
</evidence>
<comment type="caution">
    <text evidence="2">The sequence shown here is derived from an EMBL/GenBank/DDBJ whole genome shotgun (WGS) entry which is preliminary data.</text>
</comment>
<dbReference type="AlphaFoldDB" id="A0A433QQW1"/>
<organism evidence="2 3">
    <name type="scientific">Jimgerdemannia flammicorona</name>
    <dbReference type="NCBI Taxonomy" id="994334"/>
    <lineage>
        <taxon>Eukaryota</taxon>
        <taxon>Fungi</taxon>
        <taxon>Fungi incertae sedis</taxon>
        <taxon>Mucoromycota</taxon>
        <taxon>Mucoromycotina</taxon>
        <taxon>Endogonomycetes</taxon>
        <taxon>Endogonales</taxon>
        <taxon>Endogonaceae</taxon>
        <taxon>Jimgerdemannia</taxon>
    </lineage>
</organism>
<evidence type="ECO:0000313" key="3">
    <source>
        <dbReference type="Proteomes" id="UP000274822"/>
    </source>
</evidence>
<keyword evidence="3" id="KW-1185">Reference proteome</keyword>
<evidence type="ECO:0000313" key="2">
    <source>
        <dbReference type="EMBL" id="RUS32183.1"/>
    </source>
</evidence>
<keyword evidence="1" id="KW-0175">Coiled coil</keyword>
<accession>A0A433QQW1</accession>
<protein>
    <submittedName>
        <fullName evidence="2">Uncharacterized protein</fullName>
    </submittedName>
</protein>
<dbReference type="EMBL" id="RBNJ01002259">
    <property type="protein sequence ID" value="RUS32183.1"/>
    <property type="molecule type" value="Genomic_DNA"/>
</dbReference>
<name>A0A433QQW1_9FUNG</name>
<sequence>MSKSLLQKAEDIATTTGALVLLYLARPETDPQMVQTNGVKHFATPVLQRHHAQFQIADQAANALINTHKEELGREQVTSQLEETKRELERCRERVRTLEREATILRGMGQMPVIGPPGGGGGVGGPLLVRVRSVLIAVSHTCSFLTSTNFGQFTAFTFEIQCTGDIVHNLDERF</sequence>